<evidence type="ECO:0000313" key="2">
    <source>
        <dbReference type="EMBL" id="TDL22627.1"/>
    </source>
</evidence>
<dbReference type="InterPro" id="IPR011333">
    <property type="entry name" value="SKP1/BTB/POZ_sf"/>
</dbReference>
<accession>A0A4Y7Q4P0</accession>
<gene>
    <name evidence="2" type="ORF">BD410DRAFT_748386</name>
</gene>
<dbReference type="Proteomes" id="UP000294933">
    <property type="component" value="Unassembled WGS sequence"/>
</dbReference>
<evidence type="ECO:0000313" key="3">
    <source>
        <dbReference type="Proteomes" id="UP000294933"/>
    </source>
</evidence>
<feature type="domain" description="BTB" evidence="1">
    <location>
        <begin position="33"/>
        <end position="98"/>
    </location>
</feature>
<sequence>MTDINPRAKRPRTSDSVAIENRTRDAKLWFEDGNIILTTKLTLFRVHRGVLLTNSSVFADMLSIPQPERDEDSFLGLPVVEMFDDDKDVTHFLHVLYDRGYYRGGSATTFEKISSLLRMSTKYRFTELRNEIISHLAIAYPATLEKYKTDTDPETQQSLFPLFAGQHFAVVTLARETDAIILLPAALWRSSCEEIGEILGGIVGPGGWWHRLSPDDILVCMRTKHYSMATHVLQDNHRIVGMFKHCENANSKTSANCIILACNGIIESSKCTVPSGGNQFGLYDTLVDWDPFLGLRPQFCNSCTKFVESFLHRKREKRWKLLPMLLELGEWEDIIQQACE</sequence>
<dbReference type="EMBL" id="ML170174">
    <property type="protein sequence ID" value="TDL22627.1"/>
    <property type="molecule type" value="Genomic_DNA"/>
</dbReference>
<dbReference type="AlphaFoldDB" id="A0A4Y7Q4P0"/>
<dbReference type="InterPro" id="IPR000210">
    <property type="entry name" value="BTB/POZ_dom"/>
</dbReference>
<protein>
    <recommendedName>
        <fullName evidence="1">BTB domain-containing protein</fullName>
    </recommendedName>
</protein>
<proteinExistence type="predicted"/>
<keyword evidence="3" id="KW-1185">Reference proteome</keyword>
<evidence type="ECO:0000259" key="1">
    <source>
        <dbReference type="PROSITE" id="PS50097"/>
    </source>
</evidence>
<dbReference type="OrthoDB" id="3217871at2759"/>
<dbReference type="CDD" id="cd18186">
    <property type="entry name" value="BTB_POZ_ZBTB_KLHL-like"/>
    <property type="match status" value="1"/>
</dbReference>
<dbReference type="PROSITE" id="PS50097">
    <property type="entry name" value="BTB"/>
    <property type="match status" value="1"/>
</dbReference>
<name>A0A4Y7Q4P0_9AGAM</name>
<organism evidence="2 3">
    <name type="scientific">Rickenella mellea</name>
    <dbReference type="NCBI Taxonomy" id="50990"/>
    <lineage>
        <taxon>Eukaryota</taxon>
        <taxon>Fungi</taxon>
        <taxon>Dikarya</taxon>
        <taxon>Basidiomycota</taxon>
        <taxon>Agaricomycotina</taxon>
        <taxon>Agaricomycetes</taxon>
        <taxon>Hymenochaetales</taxon>
        <taxon>Rickenellaceae</taxon>
        <taxon>Rickenella</taxon>
    </lineage>
</organism>
<dbReference type="Gene3D" id="3.30.710.10">
    <property type="entry name" value="Potassium Channel Kv1.1, Chain A"/>
    <property type="match status" value="1"/>
</dbReference>
<reference evidence="2 3" key="1">
    <citation type="submission" date="2018-06" db="EMBL/GenBank/DDBJ databases">
        <title>A transcriptomic atlas of mushroom development highlights an independent origin of complex multicellularity.</title>
        <authorList>
            <consortium name="DOE Joint Genome Institute"/>
            <person name="Krizsan K."/>
            <person name="Almasi E."/>
            <person name="Merenyi Z."/>
            <person name="Sahu N."/>
            <person name="Viragh M."/>
            <person name="Koszo T."/>
            <person name="Mondo S."/>
            <person name="Kiss B."/>
            <person name="Balint B."/>
            <person name="Kues U."/>
            <person name="Barry K."/>
            <person name="Hegedus J.C."/>
            <person name="Henrissat B."/>
            <person name="Johnson J."/>
            <person name="Lipzen A."/>
            <person name="Ohm R."/>
            <person name="Nagy I."/>
            <person name="Pangilinan J."/>
            <person name="Yan J."/>
            <person name="Xiong Y."/>
            <person name="Grigoriev I.V."/>
            <person name="Hibbett D.S."/>
            <person name="Nagy L.G."/>
        </authorList>
    </citation>
    <scope>NUCLEOTIDE SEQUENCE [LARGE SCALE GENOMIC DNA]</scope>
    <source>
        <strain evidence="2 3">SZMC22713</strain>
    </source>
</reference>
<dbReference type="VEuPathDB" id="FungiDB:BD410DRAFT_748386"/>